<feature type="chain" id="PRO_5029695069" description="IGFBP N-terminal domain-containing protein" evidence="2">
    <location>
        <begin position="25"/>
        <end position="337"/>
    </location>
</feature>
<keyword evidence="1" id="KW-1015">Disulfide bond</keyword>
<protein>
    <recommendedName>
        <fullName evidence="3">IGFBP N-terminal domain-containing protein</fullName>
    </recommendedName>
</protein>
<dbReference type="InterPro" id="IPR000867">
    <property type="entry name" value="IGFBP-like"/>
</dbReference>
<dbReference type="SMART" id="SM00121">
    <property type="entry name" value="IB"/>
    <property type="match status" value="1"/>
</dbReference>
<keyword evidence="2" id="KW-0732">Signal</keyword>
<keyword evidence="5" id="KW-1185">Reference proteome</keyword>
<feature type="signal peptide" evidence="2">
    <location>
        <begin position="1"/>
        <end position="24"/>
    </location>
</feature>
<dbReference type="AlphaFoldDB" id="A0A7J5ZQ63"/>
<reference evidence="4 5" key="1">
    <citation type="submission" date="2020-02" db="EMBL/GenBank/DDBJ databases">
        <title>A chromosome-scale genome assembly of the black bullhead catfish (Ameiurus melas).</title>
        <authorList>
            <person name="Wen M."/>
            <person name="Zham M."/>
            <person name="Cabau C."/>
            <person name="Klopp C."/>
            <person name="Donnadieu C."/>
            <person name="Roques C."/>
            <person name="Bouchez O."/>
            <person name="Lampietro C."/>
            <person name="Jouanno E."/>
            <person name="Herpin A."/>
            <person name="Louis A."/>
            <person name="Berthelot C."/>
            <person name="Parey E."/>
            <person name="Roest-Crollius H."/>
            <person name="Braasch I."/>
            <person name="Postlethwait J."/>
            <person name="Robinson-Rechavi M."/>
            <person name="Echchiki A."/>
            <person name="Begum T."/>
            <person name="Montfort J."/>
            <person name="Schartl M."/>
            <person name="Bobe J."/>
            <person name="Guiguen Y."/>
        </authorList>
    </citation>
    <scope>NUCLEOTIDE SEQUENCE [LARGE SCALE GENOMIC DNA]</scope>
    <source>
        <strain evidence="4">M_S1</strain>
        <tissue evidence="4">Blood</tissue>
    </source>
</reference>
<name>A0A7J5ZQ63_AMEME</name>
<dbReference type="Pfam" id="PF00219">
    <property type="entry name" value="IGFBP"/>
    <property type="match status" value="1"/>
</dbReference>
<sequence>MVSSTLWSSAWKLLFMYLLMPGSGFLLLREGEKCGGFVEGRCNPDFLCLSDEPEEENISVEGLCTRVPACNCSEFQCPPRRRGDCRSGVVTDPCGCCTHCARQKGQVCGGPSWRWGYCDRGLICTLVVGLDSARAPQIGVCKEVPDYLSENFTTILCPIHTGCNIRVGTCDCYSEQSCHSFFHYDTFEQCRQDQIDEEIHYITGELPKRDRPAYVCTEWNCEVQGCQCVCQERNCDYRTVPLSEATCCNILKESGCRNTSCHGTPTLLCPADSFISEPHTEPGQCCPVVPAMCTCDFQTCAPKPTYCPERGLPRLVAKGNGHPGTCCDRYECVKEGH</sequence>
<accession>A0A7J5ZQ63</accession>
<evidence type="ECO:0000313" key="4">
    <source>
        <dbReference type="EMBL" id="KAF4072650.1"/>
    </source>
</evidence>
<dbReference type="PROSITE" id="PS51323">
    <property type="entry name" value="IGFBP_N_2"/>
    <property type="match status" value="1"/>
</dbReference>
<dbReference type="Gene3D" id="4.10.40.20">
    <property type="match status" value="1"/>
</dbReference>
<evidence type="ECO:0000259" key="3">
    <source>
        <dbReference type="PROSITE" id="PS51323"/>
    </source>
</evidence>
<evidence type="ECO:0000313" key="5">
    <source>
        <dbReference type="Proteomes" id="UP000593565"/>
    </source>
</evidence>
<dbReference type="InterPro" id="IPR009030">
    <property type="entry name" value="Growth_fac_rcpt_cys_sf"/>
</dbReference>
<dbReference type="InterPro" id="IPR017891">
    <property type="entry name" value="Insulin_GF-bd_Cys-rich_CS"/>
</dbReference>
<dbReference type="Proteomes" id="UP000593565">
    <property type="component" value="Unassembled WGS sequence"/>
</dbReference>
<dbReference type="EMBL" id="JAAGNN010000025">
    <property type="protein sequence ID" value="KAF4072650.1"/>
    <property type="molecule type" value="Genomic_DNA"/>
</dbReference>
<proteinExistence type="predicted"/>
<comment type="caution">
    <text evidence="4">The sequence shown here is derived from an EMBL/GenBank/DDBJ whole genome shotgun (WGS) entry which is preliminary data.</text>
</comment>
<evidence type="ECO:0000256" key="1">
    <source>
        <dbReference type="ARBA" id="ARBA00023157"/>
    </source>
</evidence>
<gene>
    <name evidence="4" type="ORF">AMELA_G00265250</name>
</gene>
<feature type="domain" description="IGFBP N-terminal" evidence="3">
    <location>
        <begin position="63"/>
        <end position="144"/>
    </location>
</feature>
<dbReference type="SUPFAM" id="SSF57184">
    <property type="entry name" value="Growth factor receptor domain"/>
    <property type="match status" value="1"/>
</dbReference>
<dbReference type="GO" id="GO:0005576">
    <property type="term" value="C:extracellular region"/>
    <property type="evidence" value="ECO:0007669"/>
    <property type="project" value="InterPro"/>
</dbReference>
<organism evidence="4 5">
    <name type="scientific">Ameiurus melas</name>
    <name type="common">Black bullhead</name>
    <name type="synonym">Silurus melas</name>
    <dbReference type="NCBI Taxonomy" id="219545"/>
    <lineage>
        <taxon>Eukaryota</taxon>
        <taxon>Metazoa</taxon>
        <taxon>Chordata</taxon>
        <taxon>Craniata</taxon>
        <taxon>Vertebrata</taxon>
        <taxon>Euteleostomi</taxon>
        <taxon>Actinopterygii</taxon>
        <taxon>Neopterygii</taxon>
        <taxon>Teleostei</taxon>
        <taxon>Ostariophysi</taxon>
        <taxon>Siluriformes</taxon>
        <taxon>Ictaluridae</taxon>
        <taxon>Ameiurus</taxon>
    </lineage>
</organism>
<evidence type="ECO:0000256" key="2">
    <source>
        <dbReference type="SAM" id="SignalP"/>
    </source>
</evidence>
<dbReference type="PROSITE" id="PS00222">
    <property type="entry name" value="IGFBP_N_1"/>
    <property type="match status" value="1"/>
</dbReference>